<dbReference type="PRINTS" id="PR00313">
    <property type="entry name" value="CABNDNGRPT"/>
</dbReference>
<feature type="region of interest" description="Disordered" evidence="1">
    <location>
        <begin position="217"/>
        <end position="241"/>
    </location>
</feature>
<dbReference type="InterPro" id="IPR001343">
    <property type="entry name" value="Hemolysn_Ca-bd"/>
</dbReference>
<dbReference type="InterPro" id="IPR025282">
    <property type="entry name" value="DUF4214"/>
</dbReference>
<dbReference type="GO" id="GO:0005509">
    <property type="term" value="F:calcium ion binding"/>
    <property type="evidence" value="ECO:0007669"/>
    <property type="project" value="InterPro"/>
</dbReference>
<organism evidence="3 4">
    <name type="scientific">Sulfitobacter sediminilitoris</name>
    <dbReference type="NCBI Taxonomy" id="2698830"/>
    <lineage>
        <taxon>Bacteria</taxon>
        <taxon>Pseudomonadati</taxon>
        <taxon>Pseudomonadota</taxon>
        <taxon>Alphaproteobacteria</taxon>
        <taxon>Rhodobacterales</taxon>
        <taxon>Roseobacteraceae</taxon>
        <taxon>Sulfitobacter</taxon>
    </lineage>
</organism>
<dbReference type="Proteomes" id="UP000468591">
    <property type="component" value="Unassembled WGS sequence"/>
</dbReference>
<name>A0A6P0CK06_9RHOB</name>
<protein>
    <submittedName>
        <fullName evidence="3">DUF4214 domain-containing protein</fullName>
    </submittedName>
</protein>
<evidence type="ECO:0000313" key="4">
    <source>
        <dbReference type="Proteomes" id="UP000468591"/>
    </source>
</evidence>
<gene>
    <name evidence="3" type="ORF">GV827_20585</name>
</gene>
<keyword evidence="4" id="KW-1185">Reference proteome</keyword>
<dbReference type="Pfam" id="PF00353">
    <property type="entry name" value="HemolysinCabind"/>
    <property type="match status" value="1"/>
</dbReference>
<evidence type="ECO:0000259" key="2">
    <source>
        <dbReference type="Pfam" id="PF13946"/>
    </source>
</evidence>
<evidence type="ECO:0000256" key="1">
    <source>
        <dbReference type="SAM" id="MobiDB-lite"/>
    </source>
</evidence>
<proteinExistence type="predicted"/>
<dbReference type="SUPFAM" id="SSF51120">
    <property type="entry name" value="beta-Roll"/>
    <property type="match status" value="1"/>
</dbReference>
<dbReference type="InterPro" id="IPR011049">
    <property type="entry name" value="Serralysin-like_metalloprot_C"/>
</dbReference>
<dbReference type="EMBL" id="JAABNT010000022">
    <property type="protein sequence ID" value="NEK24774.1"/>
    <property type="molecule type" value="Genomic_DNA"/>
</dbReference>
<dbReference type="RefSeq" id="WP_164355717.1">
    <property type="nucleotide sequence ID" value="NZ_JAABNT010000022.1"/>
</dbReference>
<sequence>MATASEINEIIKLYVGYYNRAPDALGLNFWINAFDGGFSLADMAVDFSTQPETRANYPFFDPAQKPNPTLEDLGVFIDTVYQNLFNRSPDEAGKDFWAGKINSGEFTVGQAISLIIEGAAAPPPAGASQDFINQQQADKAVVDNKVAAGLDFYTDLNAAPGGSTYVFTPADVTAATDIQKNVTADPASLASAAAATDAYIANSFGGTATGVNINLTTSTDQPGGGGGGVDTQGTSADDTYSATVESNNGGSLQSADNIAAGEGTDTLTVRVISLTGTQTVAPVASGLENIVINNQAASGDFRLNFVDISGETEVTAARNNVSTTTRFINLDTGTKVRVVDNDGIATAHFKGDRSGSTNDKVELYVENSGTSDTSVNFATLNENSSAIDESFEIAEIETGGTTESFFNAPGMTLDSILVTGNQRLNLEDTTNNFETLESIDASGMTAGGLNLNAEDNTVSSFSFMGSGQADMVELNRTLFNNANTLSLDGGDGIDTLIVEGFNNLNASSVNQADNFEILQSSGATSSLDASEFSKIDTFVFDGQTSNGNRLNITNLSGDDRFVFTSDQGQGDETVRFAAENAGTKLTFELRASSETDGEIRIVTDTNSGNDNAAIGFGNSNVNFVEIISSGSNTNANVIRAVDNGFNHYAFDNQNGPSSFEISGSQALIITAEVGVNLNASSDERGFHSAVNLNGSNATGDLRIAGSGSADVIQGGSGNDILYGMGGDNVLTGNDGADQFRFSNFNGTSDITDFNTAEDRVGLQRIDFGNTNENSAGAVLDTDDYIENVQSIGALSSGEDNTVVELQTGASTSQITSSTGNASNAYLLVFNTTTGKGELWFDSDWSNTTSRTQTAEFTNITELADLIGLSNTNFVEYVF</sequence>
<dbReference type="Gene3D" id="2.150.10.10">
    <property type="entry name" value="Serralysin-like metalloprotease, C-terminal"/>
    <property type="match status" value="1"/>
</dbReference>
<evidence type="ECO:0000313" key="3">
    <source>
        <dbReference type="EMBL" id="NEK24774.1"/>
    </source>
</evidence>
<accession>A0A6P0CK06</accession>
<reference evidence="3 4" key="1">
    <citation type="submission" date="2020-01" db="EMBL/GenBank/DDBJ databases">
        <title>Sulfitobacter sediminilitoris sp. nov., isolated from a tidal flat.</title>
        <authorList>
            <person name="Park S."/>
            <person name="Yoon J.-H."/>
        </authorList>
    </citation>
    <scope>NUCLEOTIDE SEQUENCE [LARGE SCALE GENOMIC DNA]</scope>
    <source>
        <strain evidence="3 4">JBTF-M27</strain>
    </source>
</reference>
<feature type="domain" description="DUF4214" evidence="2">
    <location>
        <begin position="76"/>
        <end position="106"/>
    </location>
</feature>
<dbReference type="AlphaFoldDB" id="A0A6P0CK06"/>
<dbReference type="Pfam" id="PF13946">
    <property type="entry name" value="DUF4214"/>
    <property type="match status" value="1"/>
</dbReference>
<comment type="caution">
    <text evidence="3">The sequence shown here is derived from an EMBL/GenBank/DDBJ whole genome shotgun (WGS) entry which is preliminary data.</text>
</comment>